<dbReference type="Proteomes" id="UP000000763">
    <property type="component" value="Chromosome 10"/>
</dbReference>
<dbReference type="GO" id="GO:0015074">
    <property type="term" value="P:DNA integration"/>
    <property type="evidence" value="ECO:0007669"/>
    <property type="project" value="InterPro"/>
</dbReference>
<keyword evidence="2" id="KW-0479">Metal-binding</keyword>
<feature type="compositionally biased region" description="Polar residues" evidence="4">
    <location>
        <begin position="844"/>
        <end position="861"/>
    </location>
</feature>
<feature type="region of interest" description="Disordered" evidence="4">
    <location>
        <begin position="153"/>
        <end position="172"/>
    </location>
</feature>
<keyword evidence="1" id="KW-0378">Hydrolase</keyword>
<keyword evidence="2" id="KW-0863">Zinc-finger</keyword>
<dbReference type="InterPro" id="IPR043502">
    <property type="entry name" value="DNA/RNA_pol_sf"/>
</dbReference>
<protein>
    <submittedName>
        <fullName evidence="7">Copia-type pol polyprotein</fullName>
    </submittedName>
</protein>
<dbReference type="InterPro" id="IPR013103">
    <property type="entry name" value="RVT_2"/>
</dbReference>
<organism evidence="7 8">
    <name type="scientific">Oryza sativa subsp. japonica</name>
    <name type="common">Rice</name>
    <dbReference type="NCBI Taxonomy" id="39947"/>
    <lineage>
        <taxon>Eukaryota</taxon>
        <taxon>Viridiplantae</taxon>
        <taxon>Streptophyta</taxon>
        <taxon>Embryophyta</taxon>
        <taxon>Tracheophyta</taxon>
        <taxon>Spermatophyta</taxon>
        <taxon>Magnoliopsida</taxon>
        <taxon>Liliopsida</taxon>
        <taxon>Poales</taxon>
        <taxon>Poaceae</taxon>
        <taxon>BOP clade</taxon>
        <taxon>Oryzoideae</taxon>
        <taxon>Oryzeae</taxon>
        <taxon>Oryzinae</taxon>
        <taxon>Oryza</taxon>
        <taxon>Oryza sativa</taxon>
    </lineage>
</organism>
<keyword evidence="3" id="KW-0175">Coiled coil</keyword>
<keyword evidence="1" id="KW-0064">Aspartyl protease</keyword>
<dbReference type="Pfam" id="PF22936">
    <property type="entry name" value="Pol_BBD"/>
    <property type="match status" value="1"/>
</dbReference>
<feature type="compositionally biased region" description="Basic and acidic residues" evidence="4">
    <location>
        <begin position="193"/>
        <end position="202"/>
    </location>
</feature>
<accession>A0A5S6R8Z7</accession>
<feature type="region of interest" description="Disordered" evidence="4">
    <location>
        <begin position="193"/>
        <end position="235"/>
    </location>
</feature>
<feature type="compositionally biased region" description="Basic residues" evidence="4">
    <location>
        <begin position="203"/>
        <end position="217"/>
    </location>
</feature>
<dbReference type="Pfam" id="PF07727">
    <property type="entry name" value="RVT_2"/>
    <property type="match status" value="2"/>
</dbReference>
<keyword evidence="1" id="KW-0645">Protease</keyword>
<dbReference type="InterPro" id="IPR036397">
    <property type="entry name" value="RNaseH_sf"/>
</dbReference>
<feature type="region of interest" description="Disordered" evidence="4">
    <location>
        <begin position="830"/>
        <end position="875"/>
    </location>
</feature>
<dbReference type="Pfam" id="PF13976">
    <property type="entry name" value="gag_pre-integrs"/>
    <property type="match status" value="1"/>
</dbReference>
<dbReference type="InterPro" id="IPR001584">
    <property type="entry name" value="Integrase_cat-core"/>
</dbReference>
<dbReference type="Pfam" id="PF14223">
    <property type="entry name" value="Retrotran_gag_2"/>
    <property type="match status" value="1"/>
</dbReference>
<dbReference type="Gene3D" id="3.30.420.10">
    <property type="entry name" value="Ribonuclease H-like superfamily/Ribonuclease H"/>
    <property type="match status" value="1"/>
</dbReference>
<evidence type="ECO:0000313" key="8">
    <source>
        <dbReference type="Proteomes" id="UP000000763"/>
    </source>
</evidence>
<dbReference type="PANTHER" id="PTHR11439:SF483">
    <property type="entry name" value="PEPTIDE SYNTHASE GLIP-LIKE, PUTATIVE (AFU_ORTHOLOGUE AFUA_3G12920)-RELATED"/>
    <property type="match status" value="1"/>
</dbReference>
<dbReference type="InterPro" id="IPR054722">
    <property type="entry name" value="PolX-like_BBD"/>
</dbReference>
<dbReference type="InterPro" id="IPR036875">
    <property type="entry name" value="Znf_CCHC_sf"/>
</dbReference>
<evidence type="ECO:0000313" key="7">
    <source>
        <dbReference type="EMBL" id="AAK00427.2"/>
    </source>
</evidence>
<dbReference type="InterPro" id="IPR025724">
    <property type="entry name" value="GAG-pre-integrase_dom"/>
</dbReference>
<feature type="domain" description="CCHC-type" evidence="5">
    <location>
        <begin position="178"/>
        <end position="194"/>
    </location>
</feature>
<reference evidence="8" key="1">
    <citation type="journal article" date="2005" name="Nature">
        <title>The map-based sequence of the rice genome.</title>
        <authorList>
            <consortium name="International rice genome sequencing project (IRGSP)"/>
            <person name="Matsumoto T."/>
            <person name="Wu J."/>
            <person name="Kanamori H."/>
            <person name="Katayose Y."/>
            <person name="Fujisawa M."/>
            <person name="Namiki N."/>
            <person name="Mizuno H."/>
            <person name="Yamamoto K."/>
            <person name="Antonio B.A."/>
            <person name="Baba T."/>
            <person name="Sakata K."/>
            <person name="Nagamura Y."/>
            <person name="Aoki H."/>
            <person name="Arikawa K."/>
            <person name="Arita K."/>
            <person name="Bito T."/>
            <person name="Chiden Y."/>
            <person name="Fujitsuka N."/>
            <person name="Fukunaka R."/>
            <person name="Hamada M."/>
            <person name="Harada C."/>
            <person name="Hayashi A."/>
            <person name="Hijishita S."/>
            <person name="Honda M."/>
            <person name="Hosokawa S."/>
            <person name="Ichikawa Y."/>
            <person name="Idonuma A."/>
            <person name="Iijima M."/>
            <person name="Ikeda M."/>
            <person name="Ikeno M."/>
            <person name="Ito K."/>
            <person name="Ito S."/>
            <person name="Ito T."/>
            <person name="Ito Y."/>
            <person name="Ito Y."/>
            <person name="Iwabuchi A."/>
            <person name="Kamiya K."/>
            <person name="Karasawa W."/>
            <person name="Kurita K."/>
            <person name="Katagiri S."/>
            <person name="Kikuta A."/>
            <person name="Kobayashi H."/>
            <person name="Kobayashi N."/>
            <person name="Machita K."/>
            <person name="Maehara T."/>
            <person name="Masukawa M."/>
            <person name="Mizubayashi T."/>
            <person name="Mukai Y."/>
            <person name="Nagasaki H."/>
            <person name="Nagata Y."/>
            <person name="Naito S."/>
            <person name="Nakashima M."/>
            <person name="Nakama Y."/>
            <person name="Nakamichi Y."/>
            <person name="Nakamura M."/>
            <person name="Meguro A."/>
            <person name="Negishi M."/>
            <person name="Ohta I."/>
            <person name="Ohta T."/>
            <person name="Okamoto M."/>
            <person name="Ono N."/>
            <person name="Saji S."/>
            <person name="Sakaguchi M."/>
            <person name="Sakai K."/>
            <person name="Shibata M."/>
            <person name="Shimokawa T."/>
            <person name="Song J."/>
            <person name="Takazaki Y."/>
            <person name="Terasawa K."/>
            <person name="Tsugane M."/>
            <person name="Tsuji K."/>
            <person name="Ueda S."/>
            <person name="Waki K."/>
            <person name="Yamagata H."/>
            <person name="Yamamoto M."/>
            <person name="Yamamoto S."/>
            <person name="Yamane H."/>
            <person name="Yoshiki S."/>
            <person name="Yoshihara R."/>
            <person name="Yukawa K."/>
            <person name="Zhong H."/>
            <person name="Yano M."/>
            <person name="Yuan Q."/>
            <person name="Ouyang S."/>
            <person name="Liu J."/>
            <person name="Jones K.M."/>
            <person name="Gansberger K."/>
            <person name="Moffat K."/>
            <person name="Hill J."/>
            <person name="Bera J."/>
            <person name="Fadrosh D."/>
            <person name="Jin S."/>
            <person name="Johri S."/>
            <person name="Kim M."/>
            <person name="Overton L."/>
            <person name="Reardon M."/>
            <person name="Tsitrin T."/>
            <person name="Vuong H."/>
            <person name="Weaver B."/>
            <person name="Ciecko A."/>
            <person name="Tallon L."/>
            <person name="Jackson J."/>
            <person name="Pai G."/>
            <person name="Aken S.V."/>
            <person name="Utterback T."/>
            <person name="Reidmuller S."/>
            <person name="Feldblyum T."/>
            <person name="Hsiao J."/>
            <person name="Zismann V."/>
            <person name="Iobst S."/>
            <person name="de Vazeille A.R."/>
            <person name="Buell C.R."/>
            <person name="Ying K."/>
            <person name="Li Y."/>
            <person name="Lu T."/>
            <person name="Huang Y."/>
            <person name="Zhao Q."/>
            <person name="Feng Q."/>
            <person name="Zhang L."/>
            <person name="Zhu J."/>
            <person name="Weng Q."/>
            <person name="Mu J."/>
            <person name="Lu Y."/>
            <person name="Fan D."/>
            <person name="Liu Y."/>
            <person name="Guan J."/>
            <person name="Zhang Y."/>
            <person name="Yu S."/>
            <person name="Liu X."/>
            <person name="Zhang Y."/>
            <person name="Hong G."/>
            <person name="Han B."/>
            <person name="Choisne N."/>
            <person name="Demange N."/>
            <person name="Orjeda G."/>
            <person name="Samain S."/>
            <person name="Cattolico L."/>
            <person name="Pelletier E."/>
            <person name="Couloux A."/>
            <person name="Segurens B."/>
            <person name="Wincker P."/>
            <person name="D'Hont A."/>
            <person name="Scarpelli C."/>
            <person name="Weissenbach J."/>
            <person name="Salanoubat M."/>
            <person name="Quetier F."/>
            <person name="Yu Y."/>
            <person name="Kim H.R."/>
            <person name="Rambo T."/>
            <person name="Currie J."/>
            <person name="Collura K."/>
            <person name="Luo M."/>
            <person name="Yang T."/>
            <person name="Ammiraju J.S.S."/>
            <person name="Engler F."/>
            <person name="Soderlund C."/>
            <person name="Wing R.A."/>
            <person name="Palmer L.E."/>
            <person name="de la Bastide M."/>
            <person name="Spiegel L."/>
            <person name="Nascimento L."/>
            <person name="Zutavern T."/>
            <person name="O'Shaughnessy A."/>
            <person name="Dike S."/>
            <person name="Dedhia N."/>
            <person name="Preston R."/>
            <person name="Balija V."/>
            <person name="McCombie W.R."/>
            <person name="Chow T."/>
            <person name="Chen H."/>
            <person name="Chung M."/>
            <person name="Chen C."/>
            <person name="Shaw J."/>
            <person name="Wu H."/>
            <person name="Hsiao K."/>
            <person name="Chao Y."/>
            <person name="Chu M."/>
            <person name="Cheng C."/>
            <person name="Hour A."/>
            <person name="Lee P."/>
            <person name="Lin S."/>
            <person name="Lin Y."/>
            <person name="Liou J."/>
            <person name="Liu S."/>
            <person name="Hsing Y."/>
            <person name="Raghuvanshi S."/>
            <person name="Mohanty A."/>
            <person name="Bharti A.K."/>
            <person name="Gaur A."/>
            <person name="Gupta V."/>
            <person name="Kumar D."/>
            <person name="Ravi V."/>
            <person name="Vij S."/>
            <person name="Kapur A."/>
            <person name="Khurana P."/>
            <person name="Khurana P."/>
            <person name="Khurana J.P."/>
            <person name="Tyagi A.K."/>
            <person name="Gaikwad K."/>
            <person name="Singh A."/>
            <person name="Dalal V."/>
            <person name="Srivastava S."/>
            <person name="Dixit A."/>
            <person name="Pal A.K."/>
            <person name="Ghazi I.A."/>
            <person name="Yadav M."/>
            <person name="Pandit A."/>
            <person name="Bhargava A."/>
            <person name="Sureshbabu K."/>
            <person name="Batra K."/>
            <person name="Sharma T.R."/>
            <person name="Mohapatra T."/>
            <person name="Singh N.K."/>
            <person name="Messing J."/>
            <person name="Nelson A.B."/>
            <person name="Fuks G."/>
            <person name="Kavchok S."/>
            <person name="Keizer G."/>
            <person name="Linton E."/>
            <person name="Llaca V."/>
            <person name="Song R."/>
            <person name="Tanyolac B."/>
            <person name="Young S."/>
            <person name="Ho-Il K."/>
            <person name="Hahn J.H."/>
            <person name="Sangsakoo G."/>
            <person name="Vanavichit A."/>
            <person name="de Mattos Luiz.A.T."/>
            <person name="Zimmer P.D."/>
            <person name="Malone G."/>
            <person name="Dellagostin O."/>
            <person name="de Oliveira A.C."/>
            <person name="Bevan M."/>
            <person name="Bancroft I."/>
            <person name="Minx P."/>
            <person name="Cordum H."/>
            <person name="Wilson R."/>
            <person name="Cheng Z."/>
            <person name="Jin W."/>
            <person name="Jiang J."/>
            <person name="Leong S.A."/>
            <person name="Iwama H."/>
            <person name="Gojobori T."/>
            <person name="Itoh T."/>
            <person name="Niimura Y."/>
            <person name="Fujii Y."/>
            <person name="Habara T."/>
            <person name="Sakai H."/>
            <person name="Sato Y."/>
            <person name="Wilson G."/>
            <person name="Kumar K."/>
            <person name="McCouch S."/>
            <person name="Juretic N."/>
            <person name="Hoen D."/>
            <person name="Wright S."/>
            <person name="Bruskiewich R."/>
            <person name="Bureau T."/>
            <person name="Miyao A."/>
            <person name="Hirochika H."/>
            <person name="Nishikawa T."/>
            <person name="Kadowaki K."/>
            <person name="Sugiura M."/>
            <person name="Burr B."/>
            <person name="Sasaki T."/>
        </authorList>
    </citation>
    <scope>NUCLEOTIDE SEQUENCE [LARGE SCALE GENOMIC DNA]</scope>
    <source>
        <strain evidence="8">cv. Nipponbare</strain>
    </source>
</reference>
<dbReference type="PROSITE" id="PS50994">
    <property type="entry name" value="INTEGRASE"/>
    <property type="match status" value="1"/>
</dbReference>
<gene>
    <name evidence="7" type="ORF">OSJNBa0071K19.17</name>
</gene>
<evidence type="ECO:0000256" key="1">
    <source>
        <dbReference type="ARBA" id="ARBA00022750"/>
    </source>
</evidence>
<evidence type="ECO:0000259" key="5">
    <source>
        <dbReference type="PROSITE" id="PS50158"/>
    </source>
</evidence>
<feature type="coiled-coil region" evidence="3">
    <location>
        <begin position="125"/>
        <end position="152"/>
    </location>
</feature>
<dbReference type="Pfam" id="PF00665">
    <property type="entry name" value="rve"/>
    <property type="match status" value="1"/>
</dbReference>
<evidence type="ECO:0000259" key="6">
    <source>
        <dbReference type="PROSITE" id="PS50994"/>
    </source>
</evidence>
<keyword evidence="2" id="KW-0862">Zinc</keyword>
<dbReference type="SUPFAM" id="SSF57756">
    <property type="entry name" value="Retrovirus zinc finger-like domains"/>
    <property type="match status" value="1"/>
</dbReference>
<feature type="domain" description="Integrase catalytic" evidence="6">
    <location>
        <begin position="683"/>
        <end position="777"/>
    </location>
</feature>
<dbReference type="EMBL" id="AC069324">
    <property type="protein sequence ID" value="AAK00427.2"/>
    <property type="molecule type" value="Genomic_DNA"/>
</dbReference>
<dbReference type="SUPFAM" id="SSF53098">
    <property type="entry name" value="Ribonuclease H-like"/>
    <property type="match status" value="1"/>
</dbReference>
<dbReference type="GO" id="GO:0008270">
    <property type="term" value="F:zinc ion binding"/>
    <property type="evidence" value="ECO:0007669"/>
    <property type="project" value="UniProtKB-KW"/>
</dbReference>
<sequence>MRAQVSTRMPSFTSSRSNMRHSPCCLMSVNDMYGRLNVIVDDLKGLGANYTDLEVAQKMLRALPEKYETLVTMLINSDMSRMTPASLLGKINTNDMYKLKKKEMEETSPSKKCIARQAEVEDKGNGKVNEANENLEEEIALLARRFNDLLGRRKERGRGSNSNRRRNRRPNKTLSNLRCFECGEKGHFALKCPSKDDDGDKSSKKKSGGYKLMKKLKNSASSGSEEEDGDDTSSKKKKMAVVAIKEAPSLFAPLCLMAKGSSKVTSLSDSESDDDCDDVSYDELVSMFEELYAYSEKEIVKFKALKKDHASLEVLYEELKTSHERLTISHEKLKEAQDNLISTTQHGALIDVGISCDLLGDSATCHIAHVASSSISTSCDDLVDMSSSSSTSCVSICDASLVVENNELKEQVAKLNKSLERCFKDKNTLDKILSEQRCILNKEGLGFIPKKGKKPSHCATRFVKSNGRLMMVALLLDMWVPLYSVVNYRTGGSHWVFDSGCTQHMTGDRAMFTTFEVGGNKQEKVTFGDNSKGKVIGLGKIAISNDLSIDNVSLVKSLNFNLLSVARICDLGLSCAFLPQEVIVSSLLDKSCVFKGFRYGNLYLVDFNSSEANLKTCLVAKTSLGWLWHRRLAHVGMNQLSKLSKRDLVVDLKDVKFEKDKLCSACQAGKQVACSHPTQSIMSTSRPLELLHMDLFGPTTYKSIGGNSHCLVIVDDYSRYTWVFFLHDKSIVAELFKKFAKRAQNEFSCTLVKIRSDNGSEFKNTNIEDYCDDLGYASNSKAYQVYNKNKGIVEETADVQFDETNGSQEGHENLDDVGDEGLMRAMKNMSIGDVKPIEVEDKPSTSTQDKSSTSATPSQAQVEVEEEKAQDPPIPPRIHTALSKDHPIDQVLGDISKGVQTRSRVASICEHYSFVSCLEPKHVDEALCDLDWMNAMHEELNNFARNKVWTLVERPRDHNVIGTKWVFRNKQDENGLVVRNKARLVAQGFTQVEGLDFGETFAPVARLKAILILLAFASCFDIKLFQMDVKSAFLNDFKIGKVDTTLFTKIIGDDFFVCQIYVDDIIFGSTNEVFCKEFGDMMSREFDMSMIGELSFFLGLQIKQLQDGTFVSQTKYIKDLLKRFGLEDAKPIKTHMATNGHLDLDEGGKPVDLKLYRSMIVSLLYLTASRPDIMFSVCMCARFQAAPKECHLVAVKRILRYLKHSSTIGLWYPKGAKFKLVGYSDSDYAGCKVDRKSTSCSFQMLGRSLVSWSSKKQNSVALSTAEAEYVSAGSCCAQLLWMKQILLDYGISFTKTPLLCDNDSAIKIANNPVQHSRTKHIDIRHHFLRDHVAKCDIVISHIRTKDQLADIFTKPLDETRFCKLRNELIVIDFSNVA</sequence>
<dbReference type="SUPFAM" id="SSF56672">
    <property type="entry name" value="DNA/RNA polymerases"/>
    <property type="match status" value="1"/>
</dbReference>
<dbReference type="Gene3D" id="4.10.60.10">
    <property type="entry name" value="Zinc finger, CCHC-type"/>
    <property type="match status" value="1"/>
</dbReference>
<evidence type="ECO:0000256" key="3">
    <source>
        <dbReference type="SAM" id="Coils"/>
    </source>
</evidence>
<dbReference type="SMART" id="SM00343">
    <property type="entry name" value="ZnF_C2HC"/>
    <property type="match status" value="1"/>
</dbReference>
<dbReference type="GO" id="GO:0003676">
    <property type="term" value="F:nucleic acid binding"/>
    <property type="evidence" value="ECO:0007669"/>
    <property type="project" value="InterPro"/>
</dbReference>
<reference evidence="8" key="2">
    <citation type="journal article" date="2008" name="Nucleic Acids Res.">
        <title>The rice annotation project database (RAP-DB): 2008 update.</title>
        <authorList>
            <consortium name="The rice annotation project (RAP)"/>
        </authorList>
    </citation>
    <scope>GENOME REANNOTATION</scope>
    <source>
        <strain evidence="8">cv. Nipponbare</strain>
    </source>
</reference>
<dbReference type="InterPro" id="IPR001878">
    <property type="entry name" value="Znf_CCHC"/>
</dbReference>
<dbReference type="PANTHER" id="PTHR11439">
    <property type="entry name" value="GAG-POL-RELATED RETROTRANSPOSON"/>
    <property type="match status" value="1"/>
</dbReference>
<proteinExistence type="predicted"/>
<evidence type="ECO:0000256" key="4">
    <source>
        <dbReference type="SAM" id="MobiDB-lite"/>
    </source>
</evidence>
<dbReference type="InterPro" id="IPR012337">
    <property type="entry name" value="RNaseH-like_sf"/>
</dbReference>
<name>A0A5S6R8Z7_ORYSJ</name>
<dbReference type="GO" id="GO:0004190">
    <property type="term" value="F:aspartic-type endopeptidase activity"/>
    <property type="evidence" value="ECO:0007669"/>
    <property type="project" value="UniProtKB-KW"/>
</dbReference>
<evidence type="ECO:0000256" key="2">
    <source>
        <dbReference type="PROSITE-ProRule" id="PRU00047"/>
    </source>
</evidence>
<dbReference type="CDD" id="cd09272">
    <property type="entry name" value="RNase_HI_RT_Ty1"/>
    <property type="match status" value="1"/>
</dbReference>
<dbReference type="PROSITE" id="PS50158">
    <property type="entry name" value="ZF_CCHC"/>
    <property type="match status" value="1"/>
</dbReference>